<name>A0ABT8ZVI8_9SPHN</name>
<dbReference type="CDD" id="cd08899">
    <property type="entry name" value="SRPBCC_CalC_Aha1-like_6"/>
    <property type="match status" value="1"/>
</dbReference>
<evidence type="ECO:0000313" key="4">
    <source>
        <dbReference type="Proteomes" id="UP001176468"/>
    </source>
</evidence>
<dbReference type="SUPFAM" id="SSF55961">
    <property type="entry name" value="Bet v1-like"/>
    <property type="match status" value="1"/>
</dbReference>
<dbReference type="InterPro" id="IPR013538">
    <property type="entry name" value="ASHA1/2-like_C"/>
</dbReference>
<evidence type="ECO:0000259" key="2">
    <source>
        <dbReference type="Pfam" id="PF08327"/>
    </source>
</evidence>
<dbReference type="RefSeq" id="WP_304560044.1">
    <property type="nucleotide sequence ID" value="NZ_JAUQSZ010000002.1"/>
</dbReference>
<proteinExistence type="inferred from homology"/>
<accession>A0ABT8ZVI8</accession>
<comment type="caution">
    <text evidence="3">The sequence shown here is derived from an EMBL/GenBank/DDBJ whole genome shotgun (WGS) entry which is preliminary data.</text>
</comment>
<reference evidence="3" key="1">
    <citation type="submission" date="2023-07" db="EMBL/GenBank/DDBJ databases">
        <authorList>
            <person name="Kim M.K."/>
        </authorList>
    </citation>
    <scope>NUCLEOTIDE SEQUENCE</scope>
    <source>
        <strain evidence="3">CA1-15</strain>
    </source>
</reference>
<dbReference type="Gene3D" id="3.30.530.20">
    <property type="match status" value="1"/>
</dbReference>
<gene>
    <name evidence="3" type="ORF">Q5H94_04635</name>
</gene>
<dbReference type="EMBL" id="JAUQSZ010000002">
    <property type="protein sequence ID" value="MDO7841601.1"/>
    <property type="molecule type" value="Genomic_DNA"/>
</dbReference>
<evidence type="ECO:0000313" key="3">
    <source>
        <dbReference type="EMBL" id="MDO7841601.1"/>
    </source>
</evidence>
<sequence length="172" mass="18340">MTLTQTAPDTIRVERLIDAPPETVWAYLVEDEKRGRWFAAGPLEPRVGGALTFTFDHDNLSANPVAYPEKYAASKGFVSHGTVTAFDPPRLLAFEGGTGSGEARFELTPEEGKTRLVIIHSGLLTRGDRTGTAAGWISHLDALAAVLAGGQLPDFWAAHAKSEAAAEAALPE</sequence>
<dbReference type="Pfam" id="PF08327">
    <property type="entry name" value="AHSA1"/>
    <property type="match status" value="1"/>
</dbReference>
<keyword evidence="4" id="KW-1185">Reference proteome</keyword>
<protein>
    <submittedName>
        <fullName evidence="3">SRPBCC family protein</fullName>
    </submittedName>
</protein>
<organism evidence="3 4">
    <name type="scientific">Sphingomonas immobilis</name>
    <dbReference type="NCBI Taxonomy" id="3063997"/>
    <lineage>
        <taxon>Bacteria</taxon>
        <taxon>Pseudomonadati</taxon>
        <taxon>Pseudomonadota</taxon>
        <taxon>Alphaproteobacteria</taxon>
        <taxon>Sphingomonadales</taxon>
        <taxon>Sphingomonadaceae</taxon>
        <taxon>Sphingomonas</taxon>
    </lineage>
</organism>
<dbReference type="InterPro" id="IPR023393">
    <property type="entry name" value="START-like_dom_sf"/>
</dbReference>
<dbReference type="Proteomes" id="UP001176468">
    <property type="component" value="Unassembled WGS sequence"/>
</dbReference>
<comment type="similarity">
    <text evidence="1">Belongs to the AHA1 family.</text>
</comment>
<feature type="domain" description="Activator of Hsp90 ATPase homologue 1/2-like C-terminal" evidence="2">
    <location>
        <begin position="18"/>
        <end position="147"/>
    </location>
</feature>
<evidence type="ECO:0000256" key="1">
    <source>
        <dbReference type="ARBA" id="ARBA00006817"/>
    </source>
</evidence>